<keyword evidence="1" id="KW-0472">Membrane</keyword>
<dbReference type="EMBL" id="CADCUQ010000216">
    <property type="protein sequence ID" value="CAA9385554.1"/>
    <property type="molecule type" value="Genomic_DNA"/>
</dbReference>
<name>A0A6J4NEE6_9BACT</name>
<reference evidence="2" key="1">
    <citation type="submission" date="2020-02" db="EMBL/GenBank/DDBJ databases">
        <authorList>
            <person name="Meier V. D."/>
        </authorList>
    </citation>
    <scope>NUCLEOTIDE SEQUENCE</scope>
    <source>
        <strain evidence="2">AVDCRST_MAG64</strain>
    </source>
</reference>
<proteinExistence type="predicted"/>
<keyword evidence="1" id="KW-0812">Transmembrane</keyword>
<organism evidence="2">
    <name type="scientific">uncultured Phycisphaerae bacterium</name>
    <dbReference type="NCBI Taxonomy" id="904963"/>
    <lineage>
        <taxon>Bacteria</taxon>
        <taxon>Pseudomonadati</taxon>
        <taxon>Planctomycetota</taxon>
        <taxon>Phycisphaerae</taxon>
        <taxon>environmental samples</taxon>
    </lineage>
</organism>
<accession>A0A6J4NEE6</accession>
<feature type="transmembrane region" description="Helical" evidence="1">
    <location>
        <begin position="68"/>
        <end position="84"/>
    </location>
</feature>
<sequence>MSTGVTTDIPAQNLRPRRCASCGYRLAGLPEDGVCPECGEAYAADDVVLEGWACGDSASIFTGTTRRVAFVVILNSFYLLNPLMNGLLRGWWVLFVIIAAINAALLVFALWWRRARPRAGPVEAQFTLRGFRRVDFPECLSRPAYVGWDVVDTAQVEPGGGPGQ</sequence>
<keyword evidence="1" id="KW-1133">Transmembrane helix</keyword>
<gene>
    <name evidence="2" type="ORF">AVDCRST_MAG64-915</name>
</gene>
<feature type="transmembrane region" description="Helical" evidence="1">
    <location>
        <begin position="90"/>
        <end position="112"/>
    </location>
</feature>
<protein>
    <submittedName>
        <fullName evidence="2">Uncharacterized protein</fullName>
    </submittedName>
</protein>
<dbReference type="AlphaFoldDB" id="A0A6J4NEE6"/>
<evidence type="ECO:0000313" key="2">
    <source>
        <dbReference type="EMBL" id="CAA9385554.1"/>
    </source>
</evidence>
<evidence type="ECO:0000256" key="1">
    <source>
        <dbReference type="SAM" id="Phobius"/>
    </source>
</evidence>